<proteinExistence type="predicted"/>
<name>A0A8J5K587_HOMAM</name>
<comment type="caution">
    <text evidence="1">The sequence shown here is derived from an EMBL/GenBank/DDBJ whole genome shotgun (WGS) entry which is preliminary data.</text>
</comment>
<sequence length="89" mass="9722">MGEGRALGQPHQVREVQEVAYREALFTRRARGGHHLVQVTHLTAAPATTHVVAHHGDGHWSPGEDGERCVLTTLASPGTNYRSHVTPKK</sequence>
<evidence type="ECO:0000313" key="1">
    <source>
        <dbReference type="EMBL" id="KAG7167275.1"/>
    </source>
</evidence>
<evidence type="ECO:0000313" key="2">
    <source>
        <dbReference type="Proteomes" id="UP000747542"/>
    </source>
</evidence>
<protein>
    <submittedName>
        <fullName evidence="1">Uncharacterized protein</fullName>
    </submittedName>
</protein>
<gene>
    <name evidence="1" type="ORF">Hamer_G017185</name>
</gene>
<organism evidence="1 2">
    <name type="scientific">Homarus americanus</name>
    <name type="common">American lobster</name>
    <dbReference type="NCBI Taxonomy" id="6706"/>
    <lineage>
        <taxon>Eukaryota</taxon>
        <taxon>Metazoa</taxon>
        <taxon>Ecdysozoa</taxon>
        <taxon>Arthropoda</taxon>
        <taxon>Crustacea</taxon>
        <taxon>Multicrustacea</taxon>
        <taxon>Malacostraca</taxon>
        <taxon>Eumalacostraca</taxon>
        <taxon>Eucarida</taxon>
        <taxon>Decapoda</taxon>
        <taxon>Pleocyemata</taxon>
        <taxon>Astacidea</taxon>
        <taxon>Nephropoidea</taxon>
        <taxon>Nephropidae</taxon>
        <taxon>Homarus</taxon>
    </lineage>
</organism>
<dbReference type="EMBL" id="JAHLQT010021820">
    <property type="protein sequence ID" value="KAG7167275.1"/>
    <property type="molecule type" value="Genomic_DNA"/>
</dbReference>
<reference evidence="1" key="1">
    <citation type="journal article" date="2021" name="Sci. Adv.">
        <title>The American lobster genome reveals insights on longevity, neural, and immune adaptations.</title>
        <authorList>
            <person name="Polinski J.M."/>
            <person name="Zimin A.V."/>
            <person name="Clark K.F."/>
            <person name="Kohn A.B."/>
            <person name="Sadowski N."/>
            <person name="Timp W."/>
            <person name="Ptitsyn A."/>
            <person name="Khanna P."/>
            <person name="Romanova D.Y."/>
            <person name="Williams P."/>
            <person name="Greenwood S.J."/>
            <person name="Moroz L.L."/>
            <person name="Walt D.R."/>
            <person name="Bodnar A.G."/>
        </authorList>
    </citation>
    <scope>NUCLEOTIDE SEQUENCE</scope>
    <source>
        <strain evidence="1">GMGI-L3</strain>
    </source>
</reference>
<keyword evidence="2" id="KW-1185">Reference proteome</keyword>
<accession>A0A8J5K587</accession>
<dbReference type="AlphaFoldDB" id="A0A8J5K587"/>
<dbReference type="Proteomes" id="UP000747542">
    <property type="component" value="Unassembled WGS sequence"/>
</dbReference>